<dbReference type="EMBL" id="MU003502">
    <property type="protein sequence ID" value="KAF2472450.1"/>
    <property type="molecule type" value="Genomic_DNA"/>
</dbReference>
<organism evidence="1 2">
    <name type="scientific">Lindgomyces ingoldianus</name>
    <dbReference type="NCBI Taxonomy" id="673940"/>
    <lineage>
        <taxon>Eukaryota</taxon>
        <taxon>Fungi</taxon>
        <taxon>Dikarya</taxon>
        <taxon>Ascomycota</taxon>
        <taxon>Pezizomycotina</taxon>
        <taxon>Dothideomycetes</taxon>
        <taxon>Pleosporomycetidae</taxon>
        <taxon>Pleosporales</taxon>
        <taxon>Lindgomycetaceae</taxon>
        <taxon>Lindgomyces</taxon>
    </lineage>
</organism>
<comment type="caution">
    <text evidence="1">The sequence shown here is derived from an EMBL/GenBank/DDBJ whole genome shotgun (WGS) entry which is preliminary data.</text>
</comment>
<evidence type="ECO:0000313" key="1">
    <source>
        <dbReference type="EMBL" id="KAF2472450.1"/>
    </source>
</evidence>
<protein>
    <submittedName>
        <fullName evidence="1">Uncharacterized protein</fullName>
    </submittedName>
</protein>
<feature type="non-terminal residue" evidence="1">
    <location>
        <position position="95"/>
    </location>
</feature>
<sequence>YDATVYVTSTVYKVNTVTMSGTPTGPAVNSTSTIYASVGTLQPNYPSSNATVAPTGAVPSITTTAAPSVFTGAASQLNINAFVAILAAGAGYLAL</sequence>
<keyword evidence="2" id="KW-1185">Reference proteome</keyword>
<proteinExistence type="predicted"/>
<dbReference type="Proteomes" id="UP000799755">
    <property type="component" value="Unassembled WGS sequence"/>
</dbReference>
<name>A0ACB6R0Y4_9PLEO</name>
<feature type="non-terminal residue" evidence="1">
    <location>
        <position position="1"/>
    </location>
</feature>
<gene>
    <name evidence="1" type="ORF">BDR25DRAFT_173275</name>
</gene>
<reference evidence="1" key="1">
    <citation type="journal article" date="2020" name="Stud. Mycol.">
        <title>101 Dothideomycetes genomes: a test case for predicting lifestyles and emergence of pathogens.</title>
        <authorList>
            <person name="Haridas S."/>
            <person name="Albert R."/>
            <person name="Binder M."/>
            <person name="Bloem J."/>
            <person name="Labutti K."/>
            <person name="Salamov A."/>
            <person name="Andreopoulos B."/>
            <person name="Baker S."/>
            <person name="Barry K."/>
            <person name="Bills G."/>
            <person name="Bluhm B."/>
            <person name="Cannon C."/>
            <person name="Castanera R."/>
            <person name="Culley D."/>
            <person name="Daum C."/>
            <person name="Ezra D."/>
            <person name="Gonzalez J."/>
            <person name="Henrissat B."/>
            <person name="Kuo A."/>
            <person name="Liang C."/>
            <person name="Lipzen A."/>
            <person name="Lutzoni F."/>
            <person name="Magnuson J."/>
            <person name="Mondo S."/>
            <person name="Nolan M."/>
            <person name="Ohm R."/>
            <person name="Pangilinan J."/>
            <person name="Park H.-J."/>
            <person name="Ramirez L."/>
            <person name="Alfaro M."/>
            <person name="Sun H."/>
            <person name="Tritt A."/>
            <person name="Yoshinaga Y."/>
            <person name="Zwiers L.-H."/>
            <person name="Turgeon B."/>
            <person name="Goodwin S."/>
            <person name="Spatafora J."/>
            <person name="Crous P."/>
            <person name="Grigoriev I."/>
        </authorList>
    </citation>
    <scope>NUCLEOTIDE SEQUENCE</scope>
    <source>
        <strain evidence="1">ATCC 200398</strain>
    </source>
</reference>
<evidence type="ECO:0000313" key="2">
    <source>
        <dbReference type="Proteomes" id="UP000799755"/>
    </source>
</evidence>
<accession>A0ACB6R0Y4</accession>